<evidence type="ECO:0000256" key="2">
    <source>
        <dbReference type="ARBA" id="ARBA00004892"/>
    </source>
</evidence>
<dbReference type="PANTHER" id="PTHR30068:SF4">
    <property type="entry name" value="URONATE ISOMERASE"/>
    <property type="match status" value="1"/>
</dbReference>
<dbReference type="STRING" id="421531.IX38_18785"/>
<dbReference type="EC" id="5.3.1.12" evidence="4 7"/>
<dbReference type="Gene3D" id="3.20.20.140">
    <property type="entry name" value="Metal-dependent hydrolases"/>
    <property type="match status" value="1"/>
</dbReference>
<dbReference type="HAMAP" id="MF_00675">
    <property type="entry name" value="UxaC"/>
    <property type="match status" value="1"/>
</dbReference>
<evidence type="ECO:0000256" key="5">
    <source>
        <dbReference type="ARBA" id="ARBA00020555"/>
    </source>
</evidence>
<dbReference type="SUPFAM" id="SSF51556">
    <property type="entry name" value="Metallo-dependent hydrolases"/>
    <property type="match status" value="1"/>
</dbReference>
<dbReference type="InterPro" id="IPR032466">
    <property type="entry name" value="Metal_Hydrolase"/>
</dbReference>
<evidence type="ECO:0000256" key="3">
    <source>
        <dbReference type="ARBA" id="ARBA00008397"/>
    </source>
</evidence>
<evidence type="ECO:0000256" key="6">
    <source>
        <dbReference type="ARBA" id="ARBA00023235"/>
    </source>
</evidence>
<dbReference type="UniPathway" id="UPA00246"/>
<sequence>MTHSIKNKEVFGESFLLESAKAENLYFGYAKEMPIIDYHNHLEPDVISNNQNFRSPTAIWLDGDHYKWRAMRNFGIDEQFISGKASDLEKFKQWSEVVPYTLRNPLFHWTHLELKNPFAIKEYLSPKNADFVYHQMNECLQTSDFLPQSIIQNFKVEALCTTDDPSDDLTYHKALKKSGFKIQVLPAFRPDSYINIINPEQYLSNIKKLENVCETSIESVSDLLNALQSRINYFAEVGAKVADHGFEYFPDTTKWNIELETEFSEFLKGNNPTFSNPEALCGYLLKELCKMYAEKDWVQQFHVGATRNNNSEMLKKIGINAGYDAISEQYFAQRLSVLLDELNSAGQLTKTIIYNLNPTFNEVLATLAGNFNEGGIKSKVQFGAAWWFLDQLDGMKKQMNTLSNIGLISTFVGMLTDSRSLLSFSRHDYFRRLLCNMFGSEMEKGLLPNDEEWVGKIIQDICYHNTKNYFEI</sequence>
<dbReference type="PANTHER" id="PTHR30068">
    <property type="entry name" value="URONATE ISOMERASE"/>
    <property type="match status" value="1"/>
</dbReference>
<organism evidence="8 9">
    <name type="scientific">Chryseobacterium luteum</name>
    <dbReference type="NCBI Taxonomy" id="421531"/>
    <lineage>
        <taxon>Bacteria</taxon>
        <taxon>Pseudomonadati</taxon>
        <taxon>Bacteroidota</taxon>
        <taxon>Flavobacteriia</taxon>
        <taxon>Flavobacteriales</taxon>
        <taxon>Weeksellaceae</taxon>
        <taxon>Chryseobacterium group</taxon>
        <taxon>Chryseobacterium</taxon>
    </lineage>
</organism>
<evidence type="ECO:0000256" key="4">
    <source>
        <dbReference type="ARBA" id="ARBA00012546"/>
    </source>
</evidence>
<evidence type="ECO:0000256" key="1">
    <source>
        <dbReference type="ARBA" id="ARBA00001165"/>
    </source>
</evidence>
<dbReference type="NCBIfam" id="NF002794">
    <property type="entry name" value="PRK02925.1"/>
    <property type="match status" value="1"/>
</dbReference>
<name>A0A085Z3R5_9FLAO</name>
<comment type="caution">
    <text evidence="8">The sequence shown here is derived from an EMBL/GenBank/DDBJ whole genome shotgun (WGS) entry which is preliminary data.</text>
</comment>
<dbReference type="GO" id="GO:0019698">
    <property type="term" value="P:D-galacturonate catabolic process"/>
    <property type="evidence" value="ECO:0007669"/>
    <property type="project" value="TreeGrafter"/>
</dbReference>
<dbReference type="GO" id="GO:0008880">
    <property type="term" value="F:glucuronate isomerase activity"/>
    <property type="evidence" value="ECO:0007669"/>
    <property type="project" value="UniProtKB-UniRule"/>
</dbReference>
<gene>
    <name evidence="7" type="primary">uxaC</name>
    <name evidence="8" type="ORF">IX38_18785</name>
</gene>
<comment type="catalytic activity">
    <reaction evidence="1 7">
        <text>D-glucuronate = D-fructuronate</text>
        <dbReference type="Rhea" id="RHEA:13049"/>
        <dbReference type="ChEBI" id="CHEBI:58720"/>
        <dbReference type="ChEBI" id="CHEBI:59863"/>
        <dbReference type="EC" id="5.3.1.12"/>
    </reaction>
</comment>
<comment type="pathway">
    <text evidence="2 7">Carbohydrate metabolism; pentose and glucuronate interconversion.</text>
</comment>
<dbReference type="Pfam" id="PF02614">
    <property type="entry name" value="UxaC"/>
    <property type="match status" value="1"/>
</dbReference>
<evidence type="ECO:0000313" key="8">
    <source>
        <dbReference type="EMBL" id="KFE99078.1"/>
    </source>
</evidence>
<dbReference type="Proteomes" id="UP000028703">
    <property type="component" value="Unassembled WGS sequence"/>
</dbReference>
<evidence type="ECO:0000256" key="7">
    <source>
        <dbReference type="HAMAP-Rule" id="MF_00675"/>
    </source>
</evidence>
<dbReference type="OrthoDB" id="9766564at2"/>
<evidence type="ECO:0000313" key="9">
    <source>
        <dbReference type="Proteomes" id="UP000028703"/>
    </source>
</evidence>
<keyword evidence="6 7" id="KW-0413">Isomerase</keyword>
<protein>
    <recommendedName>
        <fullName evidence="5 7">Uronate isomerase</fullName>
        <ecNumber evidence="4 7">5.3.1.12</ecNumber>
    </recommendedName>
    <alternativeName>
        <fullName evidence="7">Glucuronate isomerase</fullName>
    </alternativeName>
    <alternativeName>
        <fullName evidence="7">Uronic isomerase</fullName>
    </alternativeName>
</protein>
<dbReference type="GO" id="GO:0042840">
    <property type="term" value="P:D-glucuronate catabolic process"/>
    <property type="evidence" value="ECO:0007669"/>
    <property type="project" value="TreeGrafter"/>
</dbReference>
<comment type="similarity">
    <text evidence="3 7">Belongs to the metallo-dependent hydrolases superfamily. Uronate isomerase family.</text>
</comment>
<comment type="catalytic activity">
    <reaction evidence="7">
        <text>aldehydo-D-galacturonate = keto-D-tagaturonate</text>
        <dbReference type="Rhea" id="RHEA:27702"/>
        <dbReference type="ChEBI" id="CHEBI:12952"/>
        <dbReference type="ChEBI" id="CHEBI:17886"/>
    </reaction>
</comment>
<dbReference type="AlphaFoldDB" id="A0A085Z3R5"/>
<dbReference type="RefSeq" id="WP_034707222.1">
    <property type="nucleotide sequence ID" value="NZ_JPRO01000020.1"/>
</dbReference>
<dbReference type="EMBL" id="JPRO01000020">
    <property type="protein sequence ID" value="KFE99078.1"/>
    <property type="molecule type" value="Genomic_DNA"/>
</dbReference>
<proteinExistence type="inferred from homology"/>
<keyword evidence="9" id="KW-1185">Reference proteome</keyword>
<dbReference type="Gene3D" id="1.10.2020.10">
    <property type="entry name" value="uronate isomerase, domain 2, chain A"/>
    <property type="match status" value="1"/>
</dbReference>
<dbReference type="eggNOG" id="COG1904">
    <property type="taxonomic scope" value="Bacteria"/>
</dbReference>
<dbReference type="InterPro" id="IPR003766">
    <property type="entry name" value="Uronate_isomerase"/>
</dbReference>
<reference evidence="8 9" key="1">
    <citation type="submission" date="2014-07" db="EMBL/GenBank/DDBJ databases">
        <title>Genome of Chryseobacterium luteum DSM 18605.</title>
        <authorList>
            <person name="Stropko S.J."/>
            <person name="Pipes S.E."/>
            <person name="Newman J.D."/>
        </authorList>
    </citation>
    <scope>NUCLEOTIDE SEQUENCE [LARGE SCALE GENOMIC DNA]</scope>
    <source>
        <strain evidence="8 9">DSM 18605</strain>
    </source>
</reference>
<accession>A0A085Z3R5</accession>